<dbReference type="CDD" id="cd03801">
    <property type="entry name" value="GT4_PimA-like"/>
    <property type="match status" value="1"/>
</dbReference>
<evidence type="ECO:0000256" key="1">
    <source>
        <dbReference type="ARBA" id="ARBA00022676"/>
    </source>
</evidence>
<name>A0ABX7BGF3_9PROT</name>
<dbReference type="RefSeq" id="WP_201083068.1">
    <property type="nucleotide sequence ID" value="NZ_CP067422.1"/>
</dbReference>
<accession>A0ABX7BGF3</accession>
<organism evidence="5 6">
    <name type="scientific">Skermanella cutis</name>
    <dbReference type="NCBI Taxonomy" id="2775420"/>
    <lineage>
        <taxon>Bacteria</taxon>
        <taxon>Pseudomonadati</taxon>
        <taxon>Pseudomonadota</taxon>
        <taxon>Alphaproteobacteria</taxon>
        <taxon>Rhodospirillales</taxon>
        <taxon>Azospirillaceae</taxon>
        <taxon>Skermanella</taxon>
    </lineage>
</organism>
<feature type="domain" description="Glycosyltransferase subfamily 4-like N-terminal" evidence="4">
    <location>
        <begin position="40"/>
        <end position="210"/>
    </location>
</feature>
<dbReference type="Proteomes" id="UP000595197">
    <property type="component" value="Plasmid pTT6-2"/>
</dbReference>
<dbReference type="Pfam" id="PF13439">
    <property type="entry name" value="Glyco_transf_4"/>
    <property type="match status" value="1"/>
</dbReference>
<evidence type="ECO:0000259" key="3">
    <source>
        <dbReference type="Pfam" id="PF00534"/>
    </source>
</evidence>
<evidence type="ECO:0000259" key="4">
    <source>
        <dbReference type="Pfam" id="PF13439"/>
    </source>
</evidence>
<evidence type="ECO:0000313" key="6">
    <source>
        <dbReference type="Proteomes" id="UP000595197"/>
    </source>
</evidence>
<reference evidence="5" key="1">
    <citation type="submission" date="2021-02" db="EMBL/GenBank/DDBJ databases">
        <title>Skermanella TT6 skin isolate.</title>
        <authorList>
            <person name="Lee K."/>
            <person name="Ganzorig M."/>
        </authorList>
    </citation>
    <scope>NUCLEOTIDE SEQUENCE</scope>
    <source>
        <strain evidence="5">TT6</strain>
    </source>
</reference>
<dbReference type="PANTHER" id="PTHR12526">
    <property type="entry name" value="GLYCOSYLTRANSFERASE"/>
    <property type="match status" value="1"/>
</dbReference>
<evidence type="ECO:0000313" key="5">
    <source>
        <dbReference type="EMBL" id="QQP93473.1"/>
    </source>
</evidence>
<geneLocation type="plasmid" evidence="5 6">
    <name>pTT6-2</name>
</geneLocation>
<protein>
    <submittedName>
        <fullName evidence="5">Glycosyltransferase family 4 protein</fullName>
    </submittedName>
</protein>
<sequence length="435" mass="47197">MNHVEPMAHAEPMPHAEPMAHAEHCGLNIGMVSFAFHRANGQGLVNCEIAAAALARGHRVTLFCEEADPALAAHPGVEVVRLKAWKLPTQLLRDQALALQATAAVARRRRRLDLVVTNGFCMWGRSDVNAVHFLHRTWTRSPNHPWRLKRSPDSAYRWLYSQANCLFERHALARSGRIVAVSDPLRDEVIGMGFPPDRVVTIHNGVDLSRFRPGPGDRARFGLPEGVPTGIFVGDIQTSRKNLDSVLKALAVTPGVHLAVVGKAEGSAFPAMAERLGVGDRCHFLGFMRPDGVAAAFRSADFFIFPSRYETSGLVLLEAAATGLPVITAASVGAAGIFAPDAALISPDPEDVAWLARAMARLRDDPDLARSLGRAALEVAGCQTWDVATTNYLALFDRIARREPEAALDQVDPMRCAMGATYDRQHASPAPCIEP</sequence>
<gene>
    <name evidence="5" type="ORF">IGS68_33160</name>
</gene>
<dbReference type="InterPro" id="IPR028098">
    <property type="entry name" value="Glyco_trans_4-like_N"/>
</dbReference>
<dbReference type="Gene3D" id="3.40.50.2000">
    <property type="entry name" value="Glycogen Phosphorylase B"/>
    <property type="match status" value="2"/>
</dbReference>
<dbReference type="InterPro" id="IPR001296">
    <property type="entry name" value="Glyco_trans_1"/>
</dbReference>
<evidence type="ECO:0000256" key="2">
    <source>
        <dbReference type="ARBA" id="ARBA00022679"/>
    </source>
</evidence>
<proteinExistence type="predicted"/>
<keyword evidence="6" id="KW-1185">Reference proteome</keyword>
<dbReference type="SUPFAM" id="SSF53756">
    <property type="entry name" value="UDP-Glycosyltransferase/glycogen phosphorylase"/>
    <property type="match status" value="1"/>
</dbReference>
<keyword evidence="1" id="KW-0328">Glycosyltransferase</keyword>
<keyword evidence="2" id="KW-0808">Transferase</keyword>
<dbReference type="PANTHER" id="PTHR12526:SF510">
    <property type="entry name" value="D-INOSITOL 3-PHOSPHATE GLYCOSYLTRANSFERASE"/>
    <property type="match status" value="1"/>
</dbReference>
<dbReference type="EMBL" id="CP067422">
    <property type="protein sequence ID" value="QQP93473.1"/>
    <property type="molecule type" value="Genomic_DNA"/>
</dbReference>
<feature type="domain" description="Glycosyl transferase family 1" evidence="3">
    <location>
        <begin position="218"/>
        <end position="376"/>
    </location>
</feature>
<dbReference type="Pfam" id="PF00534">
    <property type="entry name" value="Glycos_transf_1"/>
    <property type="match status" value="1"/>
</dbReference>
<keyword evidence="5" id="KW-0614">Plasmid</keyword>